<protein>
    <submittedName>
        <fullName evidence="6">RapA</fullName>
    </submittedName>
</protein>
<dbReference type="Gene3D" id="1.25.40.10">
    <property type="entry name" value="Tetratricopeptide repeat domain"/>
    <property type="match status" value="1"/>
</dbReference>
<proteinExistence type="inferred from homology"/>
<evidence type="ECO:0000256" key="4">
    <source>
        <dbReference type="ARBA" id="ARBA00022803"/>
    </source>
</evidence>
<comment type="subcellular location">
    <subcellularLocation>
        <location evidence="1">Cytoplasm</location>
    </subcellularLocation>
</comment>
<dbReference type="PANTHER" id="PTHR46630:SF1">
    <property type="entry name" value="TETRATRICOPEPTIDE REPEAT PROTEIN 29"/>
    <property type="match status" value="1"/>
</dbReference>
<evidence type="ECO:0000256" key="3">
    <source>
        <dbReference type="ARBA" id="ARBA00022737"/>
    </source>
</evidence>
<dbReference type="InterPro" id="IPR019734">
    <property type="entry name" value="TPR_rpt"/>
</dbReference>
<dbReference type="SUPFAM" id="SSF48452">
    <property type="entry name" value="TPR-like"/>
    <property type="match status" value="2"/>
</dbReference>
<dbReference type="RefSeq" id="WP_254103772.1">
    <property type="nucleotide sequence ID" value="NZ_KM348008.1"/>
</dbReference>
<dbReference type="PANTHER" id="PTHR46630">
    <property type="entry name" value="TETRATRICOPEPTIDE REPEAT PROTEIN 29"/>
    <property type="match status" value="1"/>
</dbReference>
<keyword evidence="3" id="KW-0677">Repeat</keyword>
<dbReference type="InterPro" id="IPR051476">
    <property type="entry name" value="Bac_ResReg_Asp_Phosphatase"/>
</dbReference>
<dbReference type="PROSITE" id="PS50005">
    <property type="entry name" value="TPR"/>
    <property type="match status" value="1"/>
</dbReference>
<accession>A0A385EKA3</accession>
<keyword evidence="4" id="KW-0802">TPR repeat</keyword>
<evidence type="ECO:0000313" key="6">
    <source>
        <dbReference type="EMBL" id="AXQ85665.1"/>
    </source>
</evidence>
<keyword evidence="6" id="KW-0614">Plasmid</keyword>
<evidence type="ECO:0000256" key="2">
    <source>
        <dbReference type="ARBA" id="ARBA00022490"/>
    </source>
</evidence>
<dbReference type="Pfam" id="PF18801">
    <property type="entry name" value="RapH_N"/>
    <property type="match status" value="1"/>
</dbReference>
<dbReference type="Pfam" id="PF13424">
    <property type="entry name" value="TPR_12"/>
    <property type="match status" value="1"/>
</dbReference>
<comment type="similarity">
    <text evidence="5">Belongs to the Rap family.</text>
</comment>
<dbReference type="InterPro" id="IPR011990">
    <property type="entry name" value="TPR-like_helical_dom_sf"/>
</dbReference>
<reference evidence="6" key="1">
    <citation type="submission" date="2018-06" db="EMBL/GenBank/DDBJ databases">
        <title>Plasmid diversity in Bacillus pumilus.</title>
        <authorList>
            <person name="Evdokimova O.V."/>
            <person name="Valentovich L.N."/>
        </authorList>
    </citation>
    <scope>NUCLEOTIDE SEQUENCE</scope>
    <source>
        <strain evidence="6">33-3</strain>
        <plasmid evidence="6">pBP-33-3</plasmid>
    </source>
</reference>
<dbReference type="AlphaFoldDB" id="A0A385EKA3"/>
<geneLocation type="plasmid" evidence="6">
    <name>pBP-33-3</name>
</geneLocation>
<dbReference type="SMART" id="SM00028">
    <property type="entry name" value="TPR"/>
    <property type="match status" value="4"/>
</dbReference>
<evidence type="ECO:0000256" key="5">
    <source>
        <dbReference type="ARBA" id="ARBA00038253"/>
    </source>
</evidence>
<keyword evidence="2" id="KW-0963">Cytoplasm</keyword>
<evidence type="ECO:0000256" key="1">
    <source>
        <dbReference type="ARBA" id="ARBA00004496"/>
    </source>
</evidence>
<dbReference type="EMBL" id="MH539888">
    <property type="protein sequence ID" value="AXQ85665.1"/>
    <property type="molecule type" value="Genomic_DNA"/>
</dbReference>
<organism evidence="6">
    <name type="scientific">Bacillus pumilus</name>
    <name type="common">Bacillus mesentericus</name>
    <dbReference type="NCBI Taxonomy" id="1408"/>
    <lineage>
        <taxon>Bacteria</taxon>
        <taxon>Bacillati</taxon>
        <taxon>Bacillota</taxon>
        <taxon>Bacilli</taxon>
        <taxon>Bacillales</taxon>
        <taxon>Bacillaceae</taxon>
        <taxon>Bacillus</taxon>
    </lineage>
</organism>
<name>A0A385EKA3_BACPU</name>
<dbReference type="GO" id="GO:0005737">
    <property type="term" value="C:cytoplasm"/>
    <property type="evidence" value="ECO:0007669"/>
    <property type="project" value="UniProtKB-SubCell"/>
</dbReference>
<sequence length="379" mass="44766">MYRGIDGMGTIAAPVVGQKINEWYRHIKRLNVTDAEILRNEVKNELDLMEEDEQVVLYFQLMEFRHEQMLEYVNPSKNTVNKADYLRAVEGEGKRLTGIMEYYFNFFRGMYEFSKGEYIKAITFYRYAERKLDKVADELERAEFFFKMAEIFYHMKQTHLSMYYVEQAYHAYKANSIYQVRLIQCRFVIAGNYDDLVSYEKALPHLKRALQESIALGHDYITTKGLLNLGNCFNKQDDVAKATVYYQRALELGEKIGAKEVVQACYDLAIIFFKQGRKEEALDYCVKGKSYAEKYDDSMFVDLFNVLHELYVTVSPSVEVNQKFDQLLYSRGYPYLEDLALEAGRFYNDIERLDDSVFFYKKMIQVQKLIQRGDFEYDV</sequence>